<dbReference type="SUPFAM" id="SSF53822">
    <property type="entry name" value="Periplasmic binding protein-like I"/>
    <property type="match status" value="1"/>
</dbReference>
<feature type="chain" id="PRO_5046219568" evidence="3">
    <location>
        <begin position="26"/>
        <end position="360"/>
    </location>
</feature>
<dbReference type="PROSITE" id="PS51257">
    <property type="entry name" value="PROKAR_LIPOPROTEIN"/>
    <property type="match status" value="1"/>
</dbReference>
<dbReference type="EMBL" id="BAAATR010000012">
    <property type="protein sequence ID" value="GAA2247601.1"/>
    <property type="molecule type" value="Genomic_DNA"/>
</dbReference>
<evidence type="ECO:0000256" key="1">
    <source>
        <dbReference type="ARBA" id="ARBA00004196"/>
    </source>
</evidence>
<organism evidence="5 6">
    <name type="scientific">Kitasatospora cystarginea</name>
    <dbReference type="NCBI Taxonomy" id="58350"/>
    <lineage>
        <taxon>Bacteria</taxon>
        <taxon>Bacillati</taxon>
        <taxon>Actinomycetota</taxon>
        <taxon>Actinomycetes</taxon>
        <taxon>Kitasatosporales</taxon>
        <taxon>Streptomycetaceae</taxon>
        <taxon>Kitasatospora</taxon>
    </lineage>
</organism>
<comment type="caution">
    <text evidence="5">The sequence shown here is derived from an EMBL/GenBank/DDBJ whole genome shotgun (WGS) entry which is preliminary data.</text>
</comment>
<keyword evidence="2 3" id="KW-0732">Signal</keyword>
<keyword evidence="6" id="KW-1185">Reference proteome</keyword>
<name>A0ABP5QYY1_9ACTN</name>
<dbReference type="Proteomes" id="UP001500305">
    <property type="component" value="Unassembled WGS sequence"/>
</dbReference>
<sequence>MNALTRRIIVGTAVASMALSLTACGQNGSSASSASGNQTVGLLLPERASSTRYEAFDKPLIEASIAGLCTKCQVDYANAEGNEQTQKQQFDDMLSKGTKVIILDPVNGKGTASWVQEANAKGTKVISYDRLASGNVTAYVAYDSERAGELQGQALLDALGSKASNANIVMINGAEADPNAAQFKAGAHKMLDGKVKKIAYEQSGEWKPDLAAQKMNEAIQRLGKDGFQAVYAANDGMATSIIGALQSAGIKVPVGGQDASLDAIRRVVAGEQAYTIYKPFRPETDAVANLAVYLLKGLDVTSVATTVTVSDGNRIPSTLLTPLIVTKQNVEDSVVAGGLYKATDICVDKYADACSSAGIK</sequence>
<protein>
    <submittedName>
        <fullName evidence="5">Sugar ABC transporter substrate-binding protein</fullName>
    </submittedName>
</protein>
<evidence type="ECO:0000256" key="2">
    <source>
        <dbReference type="ARBA" id="ARBA00022729"/>
    </source>
</evidence>
<evidence type="ECO:0000313" key="5">
    <source>
        <dbReference type="EMBL" id="GAA2247601.1"/>
    </source>
</evidence>
<dbReference type="Pfam" id="PF13407">
    <property type="entry name" value="Peripla_BP_4"/>
    <property type="match status" value="1"/>
</dbReference>
<dbReference type="PANTHER" id="PTHR30036:SF1">
    <property type="entry name" value="D-XYLOSE-BINDING PERIPLASMIC PROTEIN"/>
    <property type="match status" value="1"/>
</dbReference>
<accession>A0ABP5QYY1</accession>
<dbReference type="InterPro" id="IPR028082">
    <property type="entry name" value="Peripla_BP_I"/>
</dbReference>
<dbReference type="InterPro" id="IPR050555">
    <property type="entry name" value="Bact_Solute-Bind_Prot2"/>
</dbReference>
<feature type="domain" description="Periplasmic binding protein" evidence="4">
    <location>
        <begin position="53"/>
        <end position="297"/>
    </location>
</feature>
<evidence type="ECO:0000256" key="3">
    <source>
        <dbReference type="SAM" id="SignalP"/>
    </source>
</evidence>
<dbReference type="InterPro" id="IPR025997">
    <property type="entry name" value="SBP_2_dom"/>
</dbReference>
<dbReference type="PANTHER" id="PTHR30036">
    <property type="entry name" value="D-XYLOSE-BINDING PERIPLASMIC PROTEIN"/>
    <property type="match status" value="1"/>
</dbReference>
<feature type="signal peptide" evidence="3">
    <location>
        <begin position="1"/>
        <end position="25"/>
    </location>
</feature>
<evidence type="ECO:0000259" key="4">
    <source>
        <dbReference type="Pfam" id="PF13407"/>
    </source>
</evidence>
<gene>
    <name evidence="5" type="ORF">GCM10010430_32380</name>
</gene>
<proteinExistence type="predicted"/>
<evidence type="ECO:0000313" key="6">
    <source>
        <dbReference type="Proteomes" id="UP001500305"/>
    </source>
</evidence>
<dbReference type="RefSeq" id="WP_344637080.1">
    <property type="nucleotide sequence ID" value="NZ_BAAATR010000012.1"/>
</dbReference>
<dbReference type="Gene3D" id="3.40.50.2300">
    <property type="match status" value="2"/>
</dbReference>
<reference evidence="6" key="1">
    <citation type="journal article" date="2019" name="Int. J. Syst. Evol. Microbiol.">
        <title>The Global Catalogue of Microorganisms (GCM) 10K type strain sequencing project: providing services to taxonomists for standard genome sequencing and annotation.</title>
        <authorList>
            <consortium name="The Broad Institute Genomics Platform"/>
            <consortium name="The Broad Institute Genome Sequencing Center for Infectious Disease"/>
            <person name="Wu L."/>
            <person name="Ma J."/>
        </authorList>
    </citation>
    <scope>NUCLEOTIDE SEQUENCE [LARGE SCALE GENOMIC DNA]</scope>
    <source>
        <strain evidence="6">JCM 7356</strain>
    </source>
</reference>
<comment type="subcellular location">
    <subcellularLocation>
        <location evidence="1">Cell envelope</location>
    </subcellularLocation>
</comment>